<organism evidence="1 2">
    <name type="scientific">Aquimarina litoralis</name>
    <dbReference type="NCBI Taxonomy" id="584605"/>
    <lineage>
        <taxon>Bacteria</taxon>
        <taxon>Pseudomonadati</taxon>
        <taxon>Bacteroidota</taxon>
        <taxon>Flavobacteriia</taxon>
        <taxon>Flavobacteriales</taxon>
        <taxon>Flavobacteriaceae</taxon>
        <taxon>Aquimarina</taxon>
    </lineage>
</organism>
<keyword evidence="2" id="KW-1185">Reference proteome</keyword>
<name>A0ABP3UCT2_9FLAO</name>
<evidence type="ECO:0008006" key="3">
    <source>
        <dbReference type="Google" id="ProtNLM"/>
    </source>
</evidence>
<reference evidence="2" key="1">
    <citation type="journal article" date="2019" name="Int. J. Syst. Evol. Microbiol.">
        <title>The Global Catalogue of Microorganisms (GCM) 10K type strain sequencing project: providing services to taxonomists for standard genome sequencing and annotation.</title>
        <authorList>
            <consortium name="The Broad Institute Genomics Platform"/>
            <consortium name="The Broad Institute Genome Sequencing Center for Infectious Disease"/>
            <person name="Wu L."/>
            <person name="Ma J."/>
        </authorList>
    </citation>
    <scope>NUCLEOTIDE SEQUENCE [LARGE SCALE GENOMIC DNA]</scope>
    <source>
        <strain evidence="2">JCM 15974</strain>
    </source>
</reference>
<proteinExistence type="predicted"/>
<accession>A0ABP3UCT2</accession>
<dbReference type="Proteomes" id="UP001501758">
    <property type="component" value="Unassembled WGS sequence"/>
</dbReference>
<evidence type="ECO:0000313" key="1">
    <source>
        <dbReference type="EMBL" id="GAA0726109.1"/>
    </source>
</evidence>
<protein>
    <recommendedName>
        <fullName evidence="3">DUF4268 domain-containing protein</fullName>
    </recommendedName>
</protein>
<gene>
    <name evidence="1" type="ORF">GCM10009430_32760</name>
</gene>
<dbReference type="EMBL" id="BAAAGE010000003">
    <property type="protein sequence ID" value="GAA0726109.1"/>
    <property type="molecule type" value="Genomic_DNA"/>
</dbReference>
<sequence>MYDNKLPRFLISQIGVKKGTYQDYRKWVTCTLYSSVAEFICLDYVGAFSTTNINMTFYFKRETWIGSLTVNNCDIYEMDPLKLLEEAWDYYSNYLEWLDTQINSFDKTISN</sequence>
<evidence type="ECO:0000313" key="2">
    <source>
        <dbReference type="Proteomes" id="UP001501758"/>
    </source>
</evidence>
<dbReference type="RefSeq" id="WP_343913347.1">
    <property type="nucleotide sequence ID" value="NZ_BAAAGE010000003.1"/>
</dbReference>
<comment type="caution">
    <text evidence="1">The sequence shown here is derived from an EMBL/GenBank/DDBJ whole genome shotgun (WGS) entry which is preliminary data.</text>
</comment>